<organism evidence="2 3">
    <name type="scientific">Candidatus Synechococcus spongiarum LMB bulk15N</name>
    <dbReference type="NCBI Taxonomy" id="1943583"/>
    <lineage>
        <taxon>Bacteria</taxon>
        <taxon>Bacillati</taxon>
        <taxon>Cyanobacteriota</taxon>
        <taxon>Cyanophyceae</taxon>
        <taxon>Synechococcales</taxon>
        <taxon>Synechococcaceae</taxon>
        <taxon>Synechococcus</taxon>
    </lineage>
</organism>
<sequence>MTIPGSDSSVWATVQDPASEDVNTQGQGANPQRGDGPTLSRRSLLLQASLLALYVVTVPGPAAALGLPRKSLPEATVQQMKRKAQRDVKAVRDQLNRYLPEVAKQVFKM</sequence>
<feature type="compositionally biased region" description="Polar residues" evidence="1">
    <location>
        <begin position="21"/>
        <end position="30"/>
    </location>
</feature>
<dbReference type="AlphaFoldDB" id="A0A1T1D6P3"/>
<dbReference type="Proteomes" id="UP000242590">
    <property type="component" value="Unassembled WGS sequence"/>
</dbReference>
<gene>
    <name evidence="2" type="ORF">BV53_00725</name>
</gene>
<comment type="caution">
    <text evidence="2">The sequence shown here is derived from an EMBL/GenBank/DDBJ whole genome shotgun (WGS) entry which is preliminary data.</text>
</comment>
<evidence type="ECO:0000256" key="1">
    <source>
        <dbReference type="SAM" id="MobiDB-lite"/>
    </source>
</evidence>
<evidence type="ECO:0000313" key="3">
    <source>
        <dbReference type="Proteomes" id="UP000242590"/>
    </source>
</evidence>
<dbReference type="EMBL" id="MWLE01000015">
    <property type="protein sequence ID" value="OOV36418.1"/>
    <property type="molecule type" value="Genomic_DNA"/>
</dbReference>
<proteinExistence type="predicted"/>
<name>A0A1T1D6P3_9SYNE</name>
<dbReference type="RefSeq" id="WP_078231819.1">
    <property type="nucleotide sequence ID" value="NZ_MWLE01000015.1"/>
</dbReference>
<evidence type="ECO:0000313" key="2">
    <source>
        <dbReference type="EMBL" id="OOV36418.1"/>
    </source>
</evidence>
<reference evidence="2 3" key="1">
    <citation type="submission" date="2017-02" db="EMBL/GenBank/DDBJ databases">
        <title>Draft Genome Sequences of 'Candidatus Synechococcus spongiarum', Cyanobacterial Symbionts of the Mediterranean Sponge Aplysina aerophoba from two locations.</title>
        <authorList>
            <person name="Slaby B.M."/>
            <person name="Hentschel U."/>
        </authorList>
    </citation>
    <scope>NUCLEOTIDE SEQUENCE [LARGE SCALE GENOMIC DNA]</scope>
    <source>
        <strain evidence="2">LMB bulk15N</strain>
    </source>
</reference>
<feature type="region of interest" description="Disordered" evidence="1">
    <location>
        <begin position="1"/>
        <end position="39"/>
    </location>
</feature>
<protein>
    <submittedName>
        <fullName evidence="2">Uncharacterized protein</fullName>
    </submittedName>
</protein>
<accession>A0A1T1D6P3</accession>
<feature type="compositionally biased region" description="Polar residues" evidence="1">
    <location>
        <begin position="1"/>
        <end position="12"/>
    </location>
</feature>